<dbReference type="Proteomes" id="UP000076079">
    <property type="component" value="Chromosome"/>
</dbReference>
<name>A0A143PWQ7_LUTPR</name>
<sequence>MMEVTSSRVGATLLLLAGVYQLTPIKHACLRTCQSPLGFLMSRWRGGWPGALAMGVEHGTYCVGCCWALMLLLFAGGVMNLTVIAALTAFVAFEKLAPLGAHAARITGVILNAAGVWRLVR</sequence>
<keyword evidence="1" id="KW-0812">Transmembrane</keyword>
<keyword evidence="1" id="KW-0472">Membrane</keyword>
<dbReference type="EMBL" id="CP015136">
    <property type="protein sequence ID" value="AMY12500.1"/>
    <property type="molecule type" value="Genomic_DNA"/>
</dbReference>
<proteinExistence type="predicted"/>
<evidence type="ECO:0000313" key="3">
    <source>
        <dbReference type="Proteomes" id="UP000076079"/>
    </source>
</evidence>
<dbReference type="STRING" id="1855912.LuPra_05776"/>
<keyword evidence="3" id="KW-1185">Reference proteome</keyword>
<feature type="transmembrane region" description="Helical" evidence="1">
    <location>
        <begin position="103"/>
        <end position="120"/>
    </location>
</feature>
<dbReference type="InterPro" id="IPR018688">
    <property type="entry name" value="PpoB2-like"/>
</dbReference>
<reference evidence="3" key="2">
    <citation type="submission" date="2016-04" db="EMBL/GenBank/DDBJ databases">
        <title>First Complete Genome Sequence of a Subdivision 6 Acidobacterium.</title>
        <authorList>
            <person name="Huang S."/>
            <person name="Vieira S."/>
            <person name="Bunk B."/>
            <person name="Riedel T."/>
            <person name="Sproeer C."/>
            <person name="Overmann J."/>
        </authorList>
    </citation>
    <scope>NUCLEOTIDE SEQUENCE [LARGE SCALE GENOMIC DNA]</scope>
    <source>
        <strain evidence="3">DSM 100886 HEG_-6_39</strain>
    </source>
</reference>
<evidence type="ECO:0000313" key="2">
    <source>
        <dbReference type="EMBL" id="AMY12500.1"/>
    </source>
</evidence>
<evidence type="ECO:0000256" key="1">
    <source>
        <dbReference type="SAM" id="Phobius"/>
    </source>
</evidence>
<dbReference type="AlphaFoldDB" id="A0A143PWQ7"/>
<dbReference type="Pfam" id="PF09948">
    <property type="entry name" value="PpoB2"/>
    <property type="match status" value="1"/>
</dbReference>
<organism evidence="2 3">
    <name type="scientific">Luteitalea pratensis</name>
    <dbReference type="NCBI Taxonomy" id="1855912"/>
    <lineage>
        <taxon>Bacteria</taxon>
        <taxon>Pseudomonadati</taxon>
        <taxon>Acidobacteriota</taxon>
        <taxon>Vicinamibacteria</taxon>
        <taxon>Vicinamibacterales</taxon>
        <taxon>Vicinamibacteraceae</taxon>
        <taxon>Luteitalea</taxon>
    </lineage>
</organism>
<dbReference type="KEGG" id="abac:LuPra_05776"/>
<gene>
    <name evidence="2" type="ORF">LuPra_05776</name>
</gene>
<keyword evidence="1" id="KW-1133">Transmembrane helix</keyword>
<feature type="transmembrane region" description="Helical" evidence="1">
    <location>
        <begin position="67"/>
        <end position="91"/>
    </location>
</feature>
<protein>
    <submittedName>
        <fullName evidence="2">Putative metal-binding integral membrane protein</fullName>
    </submittedName>
</protein>
<reference evidence="2 3" key="1">
    <citation type="journal article" date="2016" name="Genome Announc.">
        <title>First Complete Genome Sequence of a Subdivision 6 Acidobacterium Strain.</title>
        <authorList>
            <person name="Huang S."/>
            <person name="Vieira S."/>
            <person name="Bunk B."/>
            <person name="Riedel T."/>
            <person name="Sproer C."/>
            <person name="Overmann J."/>
        </authorList>
    </citation>
    <scope>NUCLEOTIDE SEQUENCE [LARGE SCALE GENOMIC DNA]</scope>
    <source>
        <strain evidence="3">DSM 100886 HEG_-6_39</strain>
    </source>
</reference>
<accession>A0A143PWQ7</accession>